<organism evidence="2">
    <name type="scientific">Zea mays</name>
    <name type="common">Maize</name>
    <dbReference type="NCBI Taxonomy" id="4577"/>
    <lineage>
        <taxon>Eukaryota</taxon>
        <taxon>Viridiplantae</taxon>
        <taxon>Streptophyta</taxon>
        <taxon>Embryophyta</taxon>
        <taxon>Tracheophyta</taxon>
        <taxon>Spermatophyta</taxon>
        <taxon>Magnoliopsida</taxon>
        <taxon>Liliopsida</taxon>
        <taxon>Poales</taxon>
        <taxon>Poaceae</taxon>
        <taxon>PACMAD clade</taxon>
        <taxon>Panicoideae</taxon>
        <taxon>Andropogonodae</taxon>
        <taxon>Andropogoneae</taxon>
        <taxon>Tripsacinae</taxon>
        <taxon>Zea</taxon>
    </lineage>
</organism>
<dbReference type="AlphaFoldDB" id="A0A1D6H714"/>
<dbReference type="InParanoid" id="A0A1D6H714"/>
<evidence type="ECO:0000313" key="2">
    <source>
        <dbReference type="EMBL" id="AQK70577.1"/>
    </source>
</evidence>
<dbReference type="SMR" id="A0A1D6H714"/>
<gene>
    <name evidence="2" type="ORF">ZEAMMB73_Zm00001d016377</name>
</gene>
<protein>
    <submittedName>
        <fullName evidence="2">Calcium ion binding</fullName>
    </submittedName>
</protein>
<name>A0A1D6H714_MAIZE</name>
<sequence length="144" mass="16522">MEDEGSSGPSLGPDREASSSPLQRPERVLSDPQKRAAYDQYGKKGLKAFADIQERCEAEWSLHPHLDRDTTPEYNRKRIAQWIPPGQTSFIALNERTPCFFSTLSDRQQFRYKLAYSCNLSSMLEPIIKENYQLLTVCKNEPAH</sequence>
<dbReference type="EMBL" id="CM000781">
    <property type="protein sequence ID" value="AQK70577.1"/>
    <property type="molecule type" value="Genomic_DNA"/>
</dbReference>
<feature type="compositionally biased region" description="Basic and acidic residues" evidence="1">
    <location>
        <begin position="24"/>
        <end position="36"/>
    </location>
</feature>
<dbReference type="PANTHER" id="PTHR31469:SF12">
    <property type="entry name" value="O-FUCOSYLTRANSFERASE FAMILY PROTEIN"/>
    <property type="match status" value="1"/>
</dbReference>
<feature type="region of interest" description="Disordered" evidence="1">
    <location>
        <begin position="1"/>
        <end position="36"/>
    </location>
</feature>
<proteinExistence type="predicted"/>
<evidence type="ECO:0000256" key="1">
    <source>
        <dbReference type="SAM" id="MobiDB-lite"/>
    </source>
</evidence>
<accession>A0A1D6H714</accession>
<reference evidence="2" key="1">
    <citation type="submission" date="2015-12" db="EMBL/GenBank/DDBJ databases">
        <title>Update maize B73 reference genome by single molecule sequencing technologies.</title>
        <authorList>
            <consortium name="Maize Genome Sequencing Project"/>
            <person name="Ware D."/>
        </authorList>
    </citation>
    <scope>NUCLEOTIDE SEQUENCE</scope>
    <source>
        <tissue evidence="2">Seedling</tissue>
    </source>
</reference>
<dbReference type="PANTHER" id="PTHR31469">
    <property type="entry name" value="OS07G0633600 PROTEIN"/>
    <property type="match status" value="1"/>
</dbReference>